<feature type="transmembrane region" description="Helical" evidence="1">
    <location>
        <begin position="12"/>
        <end position="29"/>
    </location>
</feature>
<evidence type="ECO:0000313" key="3">
    <source>
        <dbReference type="Proteomes" id="UP000019151"/>
    </source>
</evidence>
<gene>
    <name evidence="2" type="ORF">J421_1692</name>
</gene>
<dbReference type="KEGG" id="gba:J421_1692"/>
<reference evidence="2 3" key="1">
    <citation type="journal article" date="2014" name="Genome Announc.">
        <title>Genome Sequence and Methylome of Soil Bacterium Gemmatirosa kalamazoonensis KBS708T, a Member of the Rarely Cultivated Gemmatimonadetes Phylum.</title>
        <authorList>
            <person name="Debruyn J.M."/>
            <person name="Radosevich M."/>
            <person name="Wommack K.E."/>
            <person name="Polson S.W."/>
            <person name="Hauser L.J."/>
            <person name="Fawaz M.N."/>
            <person name="Korlach J."/>
            <person name="Tsai Y.C."/>
        </authorList>
    </citation>
    <scope>NUCLEOTIDE SEQUENCE [LARGE SCALE GENOMIC DNA]</scope>
    <source>
        <strain evidence="2 3">KBS708</strain>
    </source>
</reference>
<dbReference type="AlphaFoldDB" id="W0RDS6"/>
<dbReference type="Proteomes" id="UP000019151">
    <property type="component" value="Chromosome"/>
</dbReference>
<evidence type="ECO:0000313" key="2">
    <source>
        <dbReference type="EMBL" id="AHG89229.1"/>
    </source>
</evidence>
<organism evidence="2 3">
    <name type="scientific">Gemmatirosa kalamazoonensis</name>
    <dbReference type="NCBI Taxonomy" id="861299"/>
    <lineage>
        <taxon>Bacteria</taxon>
        <taxon>Pseudomonadati</taxon>
        <taxon>Gemmatimonadota</taxon>
        <taxon>Gemmatimonadia</taxon>
        <taxon>Gemmatimonadales</taxon>
        <taxon>Gemmatimonadaceae</taxon>
        <taxon>Gemmatirosa</taxon>
    </lineage>
</organism>
<proteinExistence type="predicted"/>
<keyword evidence="1" id="KW-0472">Membrane</keyword>
<protein>
    <submittedName>
        <fullName evidence="2">Uncharacterized protein</fullName>
    </submittedName>
</protein>
<keyword evidence="1" id="KW-0812">Transmembrane</keyword>
<dbReference type="EMBL" id="CP007128">
    <property type="protein sequence ID" value="AHG89229.1"/>
    <property type="molecule type" value="Genomic_DNA"/>
</dbReference>
<dbReference type="InParanoid" id="W0RDS6"/>
<name>W0RDS6_9BACT</name>
<evidence type="ECO:0000256" key="1">
    <source>
        <dbReference type="SAM" id="Phobius"/>
    </source>
</evidence>
<dbReference type="HOGENOM" id="CLU_3310375_0_0_0"/>
<accession>W0RDS6</accession>
<sequence length="39" mass="4611">MRLLATLIEEALIYLVVLVGSLPLYVITMRRIRRKSRRP</sequence>
<keyword evidence="3" id="KW-1185">Reference proteome</keyword>
<keyword evidence="1" id="KW-1133">Transmembrane helix</keyword>